<dbReference type="NCBIfam" id="TIGR02215">
    <property type="entry name" value="phage_chp_gp8"/>
    <property type="match status" value="1"/>
</dbReference>
<dbReference type="EMBL" id="JFYZ01000043">
    <property type="protein sequence ID" value="EZP74631.1"/>
    <property type="molecule type" value="Genomic_DNA"/>
</dbReference>
<evidence type="ECO:0000313" key="2">
    <source>
        <dbReference type="Proteomes" id="UP000024329"/>
    </source>
</evidence>
<dbReference type="CDD" id="cd08054">
    <property type="entry name" value="gp6"/>
    <property type="match status" value="1"/>
</dbReference>
<dbReference type="PATRIC" id="fig|158500.4.peg.4906"/>
<accession>A0A031JN80</accession>
<sequence length="185" mass="19954">MRVILTPPTLPPPALAELKQWLGITTATDDASLTGLLAAALDTCEAFTGSLPIEAECEEVLSTRPERHQFWHTLATRPVQAIASVETIAADGTRTTLAPGSWEADLDADGTGRLRLPLPGAESRVAVRFTAGLAPEWDALPEALRHGVVRLAAHQHRERDGNGAAPLPPASVAALWRPWRRMRLK</sequence>
<dbReference type="InterPro" id="IPR011738">
    <property type="entry name" value="Phage_CHP"/>
</dbReference>
<proteinExistence type="predicted"/>
<organism evidence="1 2">
    <name type="scientific">Novosphingobium resinovorum</name>
    <dbReference type="NCBI Taxonomy" id="158500"/>
    <lineage>
        <taxon>Bacteria</taxon>
        <taxon>Pseudomonadati</taxon>
        <taxon>Pseudomonadota</taxon>
        <taxon>Alphaproteobacteria</taxon>
        <taxon>Sphingomonadales</taxon>
        <taxon>Sphingomonadaceae</taxon>
        <taxon>Novosphingobium</taxon>
    </lineage>
</organism>
<evidence type="ECO:0000313" key="1">
    <source>
        <dbReference type="EMBL" id="EZP74631.1"/>
    </source>
</evidence>
<reference evidence="1 2" key="1">
    <citation type="submission" date="2014-03" db="EMBL/GenBank/DDBJ databases">
        <title>Whole genome sequence of Novosphingobium resinovorum KF1.</title>
        <authorList>
            <person name="Gan H.M."/>
            <person name="Gan H.Y."/>
            <person name="Chew T.H."/>
            <person name="Savka M.A."/>
        </authorList>
    </citation>
    <scope>NUCLEOTIDE SEQUENCE [LARGE SCALE GENOMIC DNA]</scope>
    <source>
        <strain evidence="1 2">KF1</strain>
    </source>
</reference>
<dbReference type="eggNOG" id="ENOG502Z7YN">
    <property type="taxonomic scope" value="Bacteria"/>
</dbReference>
<dbReference type="RefSeq" id="WP_008829051.1">
    <property type="nucleotide sequence ID" value="NZ_CP128492.1"/>
</dbReference>
<name>A0A031JN80_9SPHN</name>
<gene>
    <name evidence="1" type="ORF">BV97_04827</name>
</gene>
<evidence type="ECO:0008006" key="3">
    <source>
        <dbReference type="Google" id="ProtNLM"/>
    </source>
</evidence>
<protein>
    <recommendedName>
        <fullName evidence="3">PhiE125 gp8 family phage protein</fullName>
    </recommendedName>
</protein>
<dbReference type="STRING" id="158500.BES08_15555"/>
<dbReference type="Proteomes" id="UP000024329">
    <property type="component" value="Unassembled WGS sequence"/>
</dbReference>
<comment type="caution">
    <text evidence="1">The sequence shown here is derived from an EMBL/GenBank/DDBJ whole genome shotgun (WGS) entry which is preliminary data.</text>
</comment>
<dbReference type="AlphaFoldDB" id="A0A031JN80"/>
<dbReference type="Gene3D" id="1.10.3230.30">
    <property type="entry name" value="Phage gp6-like head-tail connector protein"/>
    <property type="match status" value="1"/>
</dbReference>